<dbReference type="STRING" id="3055.A8I9G3"/>
<protein>
    <submittedName>
        <fullName evidence="3">Uncharacterized protein</fullName>
    </submittedName>
</protein>
<evidence type="ECO:0000256" key="2">
    <source>
        <dbReference type="SAM" id="SignalP"/>
    </source>
</evidence>
<dbReference type="GeneID" id="5727510"/>
<feature type="compositionally biased region" description="Acidic residues" evidence="1">
    <location>
        <begin position="413"/>
        <end position="422"/>
    </location>
</feature>
<evidence type="ECO:0000313" key="4">
    <source>
        <dbReference type="Proteomes" id="UP000006906"/>
    </source>
</evidence>
<evidence type="ECO:0000256" key="1">
    <source>
        <dbReference type="SAM" id="MobiDB-lite"/>
    </source>
</evidence>
<dbReference type="Gramene" id="PNW86591">
    <property type="protein sequence ID" value="PNW86591"/>
    <property type="gene ID" value="CHLRE_02g092950v5"/>
</dbReference>
<keyword evidence="4" id="KW-1185">Reference proteome</keyword>
<dbReference type="EMBL" id="CM008963">
    <property type="protein sequence ID" value="PNW86591.1"/>
    <property type="molecule type" value="Genomic_DNA"/>
</dbReference>
<dbReference type="OrthoDB" id="510924at2759"/>
<dbReference type="PaxDb" id="3055-EDP06770"/>
<dbReference type="AlphaFoldDB" id="A8I9G3"/>
<feature type="region of interest" description="Disordered" evidence="1">
    <location>
        <begin position="401"/>
        <end position="441"/>
    </location>
</feature>
<dbReference type="SUPFAM" id="SSF53448">
    <property type="entry name" value="Nucleotide-diphospho-sugar transferases"/>
    <property type="match status" value="1"/>
</dbReference>
<accession>A8I9G3</accession>
<sequence length="441" mass="49151">MRLPRLLLQLAGVIVALHAPAVLAARSVSIDEVAGERPSGPTVDTEGSIVCFVVRTYWGHGDTWGDKSLRRILASLQNQTVGSWEALLIVMDNRPFPELRKIVREANDSRIWVHAEWINYKYAPKEGGTWAPNYHNKLYNLTDMAVRACPDNSRWVVITNGDNLYDSRFVETIYSAPPDMDAVAVDFYSRYQRPTAEPCERFEEGEGVPPCKENGMRFCQTDLAANAYKLQRLLAEDRRFGLVDPGGTHGANDGIMAQLLKTAGWKIHYVHGRCLINHAPSPQQCALNGGVWDDSVMAAASSFGGSCVSAKNVIERMRTNPDAYELLELNVTYDRNSFAYADHPFIELRCLRLANRSMWYQAETFGRVCAARIDVPQLPANLPPHPWDAWVPIFESTPDDINAQLPPLAGTESAEDDGDEGADQWHHVVEDGSSGNDHTEL</sequence>
<dbReference type="Gene3D" id="3.90.550.10">
    <property type="entry name" value="Spore Coat Polysaccharide Biosynthesis Protein SpsA, Chain A"/>
    <property type="match status" value="1"/>
</dbReference>
<dbReference type="OMA" id="ANDGIMA"/>
<dbReference type="Proteomes" id="UP000006906">
    <property type="component" value="Chromosome 2"/>
</dbReference>
<feature type="signal peptide" evidence="2">
    <location>
        <begin position="1"/>
        <end position="24"/>
    </location>
</feature>
<dbReference type="KEGG" id="cre:CHLRE_02g092950v5"/>
<dbReference type="InParanoid" id="A8I9G3"/>
<gene>
    <name evidence="3" type="ORF">CHLRE_02g092950v5</name>
</gene>
<dbReference type="RefSeq" id="XP_001701795.1">
    <property type="nucleotide sequence ID" value="XM_001701743.2"/>
</dbReference>
<feature type="chain" id="PRO_5014297412" evidence="2">
    <location>
        <begin position="25"/>
        <end position="441"/>
    </location>
</feature>
<evidence type="ECO:0000313" key="3">
    <source>
        <dbReference type="EMBL" id="PNW86591.1"/>
    </source>
</evidence>
<dbReference type="eggNOG" id="ENOG502SNVJ">
    <property type="taxonomic scope" value="Eukaryota"/>
</dbReference>
<organism evidence="3 4">
    <name type="scientific">Chlamydomonas reinhardtii</name>
    <name type="common">Chlamydomonas smithii</name>
    <dbReference type="NCBI Taxonomy" id="3055"/>
    <lineage>
        <taxon>Eukaryota</taxon>
        <taxon>Viridiplantae</taxon>
        <taxon>Chlorophyta</taxon>
        <taxon>core chlorophytes</taxon>
        <taxon>Chlorophyceae</taxon>
        <taxon>CS clade</taxon>
        <taxon>Chlamydomonadales</taxon>
        <taxon>Chlamydomonadaceae</taxon>
        <taxon>Chlamydomonas</taxon>
    </lineage>
</organism>
<name>A8I9G3_CHLRE</name>
<reference evidence="3 4" key="1">
    <citation type="journal article" date="2007" name="Science">
        <title>The Chlamydomonas genome reveals the evolution of key animal and plant functions.</title>
        <authorList>
            <person name="Merchant S.S."/>
            <person name="Prochnik S.E."/>
            <person name="Vallon O."/>
            <person name="Harris E.H."/>
            <person name="Karpowicz S.J."/>
            <person name="Witman G.B."/>
            <person name="Terry A."/>
            <person name="Salamov A."/>
            <person name="Fritz-Laylin L.K."/>
            <person name="Marechal-Drouard L."/>
            <person name="Marshall W.F."/>
            <person name="Qu L.H."/>
            <person name="Nelson D.R."/>
            <person name="Sanderfoot A.A."/>
            <person name="Spalding M.H."/>
            <person name="Kapitonov V.V."/>
            <person name="Ren Q."/>
            <person name="Ferris P."/>
            <person name="Lindquist E."/>
            <person name="Shapiro H."/>
            <person name="Lucas S.M."/>
            <person name="Grimwood J."/>
            <person name="Schmutz J."/>
            <person name="Cardol P."/>
            <person name="Cerutti H."/>
            <person name="Chanfreau G."/>
            <person name="Chen C.L."/>
            <person name="Cognat V."/>
            <person name="Croft M.T."/>
            <person name="Dent R."/>
            <person name="Dutcher S."/>
            <person name="Fernandez E."/>
            <person name="Fukuzawa H."/>
            <person name="Gonzalez-Ballester D."/>
            <person name="Gonzalez-Halphen D."/>
            <person name="Hallmann A."/>
            <person name="Hanikenne M."/>
            <person name="Hippler M."/>
            <person name="Inwood W."/>
            <person name="Jabbari K."/>
            <person name="Kalanon M."/>
            <person name="Kuras R."/>
            <person name="Lefebvre P.A."/>
            <person name="Lemaire S.D."/>
            <person name="Lobanov A.V."/>
            <person name="Lohr M."/>
            <person name="Manuell A."/>
            <person name="Meier I."/>
            <person name="Mets L."/>
            <person name="Mittag M."/>
            <person name="Mittelmeier T."/>
            <person name="Moroney J.V."/>
            <person name="Moseley J."/>
            <person name="Napoli C."/>
            <person name="Nedelcu A.M."/>
            <person name="Niyogi K."/>
            <person name="Novoselov S.V."/>
            <person name="Paulsen I.T."/>
            <person name="Pazour G."/>
            <person name="Purton S."/>
            <person name="Ral J.P."/>
            <person name="Riano-Pachon D.M."/>
            <person name="Riekhof W."/>
            <person name="Rymarquis L."/>
            <person name="Schroda M."/>
            <person name="Stern D."/>
            <person name="Umen J."/>
            <person name="Willows R."/>
            <person name="Wilson N."/>
            <person name="Zimmer S.L."/>
            <person name="Allmer J."/>
            <person name="Balk J."/>
            <person name="Bisova K."/>
            <person name="Chen C.J."/>
            <person name="Elias M."/>
            <person name="Gendler K."/>
            <person name="Hauser C."/>
            <person name="Lamb M.R."/>
            <person name="Ledford H."/>
            <person name="Long J.C."/>
            <person name="Minagawa J."/>
            <person name="Page M.D."/>
            <person name="Pan J."/>
            <person name="Pootakham W."/>
            <person name="Roje S."/>
            <person name="Rose A."/>
            <person name="Stahlberg E."/>
            <person name="Terauchi A.M."/>
            <person name="Yang P."/>
            <person name="Ball S."/>
            <person name="Bowler C."/>
            <person name="Dieckmann C.L."/>
            <person name="Gladyshev V.N."/>
            <person name="Green P."/>
            <person name="Jorgensen R."/>
            <person name="Mayfield S."/>
            <person name="Mueller-Roeber B."/>
            <person name="Rajamani S."/>
            <person name="Sayre R.T."/>
            <person name="Brokstein P."/>
            <person name="Dubchak I."/>
            <person name="Goodstein D."/>
            <person name="Hornick L."/>
            <person name="Huang Y.W."/>
            <person name="Jhaveri J."/>
            <person name="Luo Y."/>
            <person name="Martinez D."/>
            <person name="Ngau W.C."/>
            <person name="Otillar B."/>
            <person name="Poliakov A."/>
            <person name="Porter A."/>
            <person name="Szajkowski L."/>
            <person name="Werner G."/>
            <person name="Zhou K."/>
            <person name="Grigoriev I.V."/>
            <person name="Rokhsar D.S."/>
            <person name="Grossman A.R."/>
        </authorList>
    </citation>
    <scope>NUCLEOTIDE SEQUENCE [LARGE SCALE GENOMIC DNA]</scope>
    <source>
        <strain evidence="4">CC-503</strain>
    </source>
</reference>
<dbReference type="HOGENOM" id="CLU_621681_0_0_1"/>
<dbReference type="InterPro" id="IPR029044">
    <property type="entry name" value="Nucleotide-diphossugar_trans"/>
</dbReference>
<proteinExistence type="predicted"/>
<keyword evidence="2" id="KW-0732">Signal</keyword>